<dbReference type="InterPro" id="IPR052982">
    <property type="entry name" value="SRP1/TIP1-like"/>
</dbReference>
<feature type="chain" id="PRO_5002135116" description="Yeast cell wall synthesis Kre9/Knh1-like N-terminal domain-containing protein" evidence="3">
    <location>
        <begin position="22"/>
        <end position="204"/>
    </location>
</feature>
<dbReference type="OrthoDB" id="2260257at2759"/>
<organism evidence="5 6">
    <name type="scientific">Parasitella parasitica</name>
    <dbReference type="NCBI Taxonomy" id="35722"/>
    <lineage>
        <taxon>Eukaryota</taxon>
        <taxon>Fungi</taxon>
        <taxon>Fungi incertae sedis</taxon>
        <taxon>Mucoromycota</taxon>
        <taxon>Mucoromycotina</taxon>
        <taxon>Mucoromycetes</taxon>
        <taxon>Mucorales</taxon>
        <taxon>Mucorineae</taxon>
        <taxon>Mucoraceae</taxon>
        <taxon>Parasitella</taxon>
    </lineage>
</organism>
<evidence type="ECO:0000259" key="4">
    <source>
        <dbReference type="Pfam" id="PF10342"/>
    </source>
</evidence>
<sequence>MKFTGATLFISAAYVASLVSAAVPVSITSPLTNTKYKAGQEAIISWINPTVATIPQIVLAKGPSTALQPLMTIATNVNAADLKYVWKIPFEIENGSEYAFELGNSPDLAFAGPFTIEGGVGGTLPASNNASSSTGTTASQPPANPPASNAGAATPAAPSTTTGSTGSTTNHQASASHASAANKEIVGQAMVAFGLVAAVGSQFF</sequence>
<evidence type="ECO:0000256" key="3">
    <source>
        <dbReference type="SAM" id="SignalP"/>
    </source>
</evidence>
<name>A0A0B7N164_9FUNG</name>
<feature type="domain" description="Yeast cell wall synthesis Kre9/Knh1-like N-terminal" evidence="4">
    <location>
        <begin position="29"/>
        <end position="116"/>
    </location>
</feature>
<dbReference type="EMBL" id="LN727219">
    <property type="protein sequence ID" value="CEP11991.1"/>
    <property type="molecule type" value="Genomic_DNA"/>
</dbReference>
<evidence type="ECO:0000313" key="5">
    <source>
        <dbReference type="EMBL" id="CEP11991.1"/>
    </source>
</evidence>
<protein>
    <recommendedName>
        <fullName evidence="4">Yeast cell wall synthesis Kre9/Knh1-like N-terminal domain-containing protein</fullName>
    </recommendedName>
</protein>
<evidence type="ECO:0000256" key="1">
    <source>
        <dbReference type="ARBA" id="ARBA00022729"/>
    </source>
</evidence>
<evidence type="ECO:0000256" key="2">
    <source>
        <dbReference type="SAM" id="MobiDB-lite"/>
    </source>
</evidence>
<feature type="signal peptide" evidence="3">
    <location>
        <begin position="1"/>
        <end position="21"/>
    </location>
</feature>
<dbReference type="Proteomes" id="UP000054107">
    <property type="component" value="Unassembled WGS sequence"/>
</dbReference>
<dbReference type="Pfam" id="PF10342">
    <property type="entry name" value="Kre9_KNH"/>
    <property type="match status" value="1"/>
</dbReference>
<dbReference type="InterPro" id="IPR018466">
    <property type="entry name" value="Kre9/Knh1-like_N"/>
</dbReference>
<proteinExistence type="predicted"/>
<dbReference type="AlphaFoldDB" id="A0A0B7N164"/>
<feature type="compositionally biased region" description="Low complexity" evidence="2">
    <location>
        <begin position="126"/>
        <end position="176"/>
    </location>
</feature>
<keyword evidence="1 3" id="KW-0732">Signal</keyword>
<evidence type="ECO:0000313" key="6">
    <source>
        <dbReference type="Proteomes" id="UP000054107"/>
    </source>
</evidence>
<dbReference type="PANTHER" id="PTHR40633:SF1">
    <property type="entry name" value="GPI ANCHORED SERINE-THREONINE RICH PROTEIN (AFU_ORTHOLOGUE AFUA_1G03630)"/>
    <property type="match status" value="1"/>
</dbReference>
<feature type="region of interest" description="Disordered" evidence="2">
    <location>
        <begin position="122"/>
        <end position="176"/>
    </location>
</feature>
<dbReference type="STRING" id="35722.A0A0B7N164"/>
<accession>A0A0B7N164</accession>
<reference evidence="5 6" key="1">
    <citation type="submission" date="2014-09" db="EMBL/GenBank/DDBJ databases">
        <authorList>
            <person name="Ellenberger Sabrina"/>
        </authorList>
    </citation>
    <scope>NUCLEOTIDE SEQUENCE [LARGE SCALE GENOMIC DNA]</scope>
    <source>
        <strain evidence="5 6">CBS 412.66</strain>
    </source>
</reference>
<gene>
    <name evidence="5" type="primary">PARPA_05898.1 scaffold 20157</name>
</gene>
<keyword evidence="6" id="KW-1185">Reference proteome</keyword>
<dbReference type="PANTHER" id="PTHR40633">
    <property type="entry name" value="MATRIX PROTEIN, PUTATIVE (AFU_ORTHOLOGUE AFUA_8G05410)-RELATED"/>
    <property type="match status" value="1"/>
</dbReference>